<evidence type="ECO:0000313" key="1">
    <source>
        <dbReference type="EMBL" id="MPM87370.1"/>
    </source>
</evidence>
<organism evidence="1">
    <name type="scientific">bioreactor metagenome</name>
    <dbReference type="NCBI Taxonomy" id="1076179"/>
    <lineage>
        <taxon>unclassified sequences</taxon>
        <taxon>metagenomes</taxon>
        <taxon>ecological metagenomes</taxon>
    </lineage>
</organism>
<proteinExistence type="predicted"/>
<reference evidence="1" key="1">
    <citation type="submission" date="2019-08" db="EMBL/GenBank/DDBJ databases">
        <authorList>
            <person name="Kucharzyk K."/>
            <person name="Murdoch R.W."/>
            <person name="Higgins S."/>
            <person name="Loffler F."/>
        </authorList>
    </citation>
    <scope>NUCLEOTIDE SEQUENCE</scope>
</reference>
<name>A0A645DD13_9ZZZZ</name>
<gene>
    <name evidence="1" type="ORF">SDC9_134466</name>
</gene>
<sequence>MRYGTNNPGEPGEEDMKNGLEIYKDKSGHFWIEGMCDTIRDLCGEQCEEGCSVFDTVQQIGQEMEVREGTETYGK</sequence>
<dbReference type="AlphaFoldDB" id="A0A645DD13"/>
<comment type="caution">
    <text evidence="1">The sequence shown here is derived from an EMBL/GenBank/DDBJ whole genome shotgun (WGS) entry which is preliminary data.</text>
</comment>
<accession>A0A645DD13</accession>
<dbReference type="EMBL" id="VSSQ01035202">
    <property type="protein sequence ID" value="MPM87370.1"/>
    <property type="molecule type" value="Genomic_DNA"/>
</dbReference>
<protein>
    <submittedName>
        <fullName evidence="1">Uncharacterized protein</fullName>
    </submittedName>
</protein>